<accession>W2SKC8</accession>
<keyword evidence="7" id="KW-0648">Protein biosynthesis</keyword>
<evidence type="ECO:0000313" key="8">
    <source>
        <dbReference type="Proteomes" id="UP000053676"/>
    </source>
</evidence>
<dbReference type="PANTHER" id="PTHR12945">
    <property type="entry name" value="TRANSLATION INITIATION FACTOR EIF3-RELATED"/>
    <property type="match status" value="1"/>
</dbReference>
<comment type="similarity">
    <text evidence="2">Belongs to the TRM6/GCD10 family.</text>
</comment>
<evidence type="ECO:0000313" key="7">
    <source>
        <dbReference type="EMBL" id="ETN70013.1"/>
    </source>
</evidence>
<name>W2SKC8_NECAM</name>
<keyword evidence="7" id="KW-0396">Initiation factor</keyword>
<dbReference type="GO" id="GO:0005634">
    <property type="term" value="C:nucleus"/>
    <property type="evidence" value="ECO:0007669"/>
    <property type="project" value="UniProtKB-SubCell"/>
</dbReference>
<dbReference type="EMBL" id="KI669015">
    <property type="protein sequence ID" value="ETN70013.1"/>
    <property type="molecule type" value="Genomic_DNA"/>
</dbReference>
<evidence type="ECO:0000256" key="5">
    <source>
        <dbReference type="ARBA" id="ARBA00023242"/>
    </source>
</evidence>
<keyword evidence="4" id="KW-0819">tRNA processing</keyword>
<dbReference type="GO" id="GO:0030488">
    <property type="term" value="P:tRNA methylation"/>
    <property type="evidence" value="ECO:0007669"/>
    <property type="project" value="InterPro"/>
</dbReference>
<evidence type="ECO:0000256" key="3">
    <source>
        <dbReference type="ARBA" id="ARBA00021704"/>
    </source>
</evidence>
<dbReference type="GO" id="GO:0031515">
    <property type="term" value="C:tRNA (m1A) methyltransferase complex"/>
    <property type="evidence" value="ECO:0007669"/>
    <property type="project" value="InterPro"/>
</dbReference>
<evidence type="ECO:0000256" key="6">
    <source>
        <dbReference type="ARBA" id="ARBA00032319"/>
    </source>
</evidence>
<organism evidence="7 8">
    <name type="scientific">Necator americanus</name>
    <name type="common">Human hookworm</name>
    <dbReference type="NCBI Taxonomy" id="51031"/>
    <lineage>
        <taxon>Eukaryota</taxon>
        <taxon>Metazoa</taxon>
        <taxon>Ecdysozoa</taxon>
        <taxon>Nematoda</taxon>
        <taxon>Chromadorea</taxon>
        <taxon>Rhabditida</taxon>
        <taxon>Rhabditina</taxon>
        <taxon>Rhabditomorpha</taxon>
        <taxon>Strongyloidea</taxon>
        <taxon>Ancylostomatidae</taxon>
        <taxon>Bunostominae</taxon>
        <taxon>Necator</taxon>
    </lineage>
</organism>
<comment type="subcellular location">
    <subcellularLocation>
        <location evidence="1">Nucleus</location>
    </subcellularLocation>
</comment>
<dbReference type="PANTHER" id="PTHR12945:SF0">
    <property type="entry name" value="TRNA (ADENINE(58)-N(1))-METHYLTRANSFERASE NON-CATALYTIC SUBUNIT TRM6"/>
    <property type="match status" value="1"/>
</dbReference>
<dbReference type="OrthoDB" id="10254665at2759"/>
<reference evidence="8" key="1">
    <citation type="journal article" date="2014" name="Nat. Genet.">
        <title>Genome of the human hookworm Necator americanus.</title>
        <authorList>
            <person name="Tang Y.T."/>
            <person name="Gao X."/>
            <person name="Rosa B.A."/>
            <person name="Abubucker S."/>
            <person name="Hallsworth-Pepin K."/>
            <person name="Martin J."/>
            <person name="Tyagi R."/>
            <person name="Heizer E."/>
            <person name="Zhang X."/>
            <person name="Bhonagiri-Palsikar V."/>
            <person name="Minx P."/>
            <person name="Warren W.C."/>
            <person name="Wang Q."/>
            <person name="Zhan B."/>
            <person name="Hotez P.J."/>
            <person name="Sternberg P.W."/>
            <person name="Dougall A."/>
            <person name="Gaze S.T."/>
            <person name="Mulvenna J."/>
            <person name="Sotillo J."/>
            <person name="Ranganathan S."/>
            <person name="Rabelo E.M."/>
            <person name="Wilson R.K."/>
            <person name="Felgner P.L."/>
            <person name="Bethony J."/>
            <person name="Hawdon J.M."/>
            <person name="Gasser R.B."/>
            <person name="Loukas A."/>
            <person name="Mitreva M."/>
        </authorList>
    </citation>
    <scope>NUCLEOTIDE SEQUENCE [LARGE SCALE GENOMIC DNA]</scope>
</reference>
<proteinExistence type="inferred from homology"/>
<gene>
    <name evidence="7" type="ORF">NECAME_00961</name>
</gene>
<dbReference type="InterPro" id="IPR017423">
    <property type="entry name" value="TRM6"/>
</dbReference>
<dbReference type="STRING" id="51031.W2SKC8"/>
<keyword evidence="5" id="KW-0539">Nucleus</keyword>
<dbReference type="OMA" id="CASQIVQ"/>
<evidence type="ECO:0000256" key="1">
    <source>
        <dbReference type="ARBA" id="ARBA00004123"/>
    </source>
</evidence>
<dbReference type="Proteomes" id="UP000053676">
    <property type="component" value="Unassembled WGS sequence"/>
</dbReference>
<dbReference type="AlphaFoldDB" id="W2SKC8"/>
<dbReference type="KEGG" id="nai:NECAME_00961"/>
<evidence type="ECO:0000256" key="2">
    <source>
        <dbReference type="ARBA" id="ARBA00008320"/>
    </source>
</evidence>
<sequence length="187" mass="20803">MNECVSANEVIEKGSYVVVQKVGGEHIRVMRLTPKQKVLIEKLKFEAESVFGHPYGLFEVTSGRAVPICASQIVQDEGVGDIELRDVNGSADSEATVLEECNQENPDLNPAQALQKLSQEDVLSLKGQGISASELVSKLVEGSKLFNTRTEYAKSKYIRRKTKKHSDSKNKDKRLIATTFIDVLRFF</sequence>
<evidence type="ECO:0000256" key="4">
    <source>
        <dbReference type="ARBA" id="ARBA00022694"/>
    </source>
</evidence>
<protein>
    <recommendedName>
        <fullName evidence="3">tRNA (adenine(58)-N(1))-methyltransferase non-catalytic subunit TRM6</fullName>
    </recommendedName>
    <alternativeName>
        <fullName evidence="6">tRNA(m1A58)-methyltransferase subunit TRM6</fullName>
    </alternativeName>
</protein>
<dbReference type="Pfam" id="PF04189">
    <property type="entry name" value="Gcd10p"/>
    <property type="match status" value="1"/>
</dbReference>
<dbReference type="GO" id="GO:0003743">
    <property type="term" value="F:translation initiation factor activity"/>
    <property type="evidence" value="ECO:0007669"/>
    <property type="project" value="UniProtKB-KW"/>
</dbReference>
<keyword evidence="8" id="KW-1185">Reference proteome</keyword>